<dbReference type="Pfam" id="PF03706">
    <property type="entry name" value="LPG_synthase_TM"/>
    <property type="match status" value="1"/>
</dbReference>
<keyword evidence="3 6" id="KW-0812">Transmembrane</keyword>
<evidence type="ECO:0000256" key="4">
    <source>
        <dbReference type="ARBA" id="ARBA00022989"/>
    </source>
</evidence>
<dbReference type="NCBIfam" id="TIGR00374">
    <property type="entry name" value="flippase-like domain"/>
    <property type="match status" value="1"/>
</dbReference>
<gene>
    <name evidence="7" type="ORF">AQPE_3529</name>
</gene>
<feature type="transmembrane region" description="Helical" evidence="6">
    <location>
        <begin position="127"/>
        <end position="146"/>
    </location>
</feature>
<evidence type="ECO:0000313" key="7">
    <source>
        <dbReference type="EMBL" id="BBE19344.1"/>
    </source>
</evidence>
<sequence length="334" mass="37921">MKQNILKTLKFVSFFALGIFIFWMVYKDQDFNRIKSILTNDVNYFWIVVSLLLGLLSHVSRTIRWNLLIEPLGRKPRLMNTFLAVMVGYLMNLALPRMGEISRCGVIARYEKISFTKLVGTVVTERLIDVLMLLILLVIVVLTQFGQVLEFLNNNPEVNEKLQKVIYSPVLIGGLLLFFAVLWLSRHKIRESSLMKRVMGFVGQFVEGFRSIGKMKRKGSFIFHSVFIWVLYYLMMYLIFFSFGFTSNLGPLAGLTVFVLGSFGMVAPVQGGIGAWHFMVIEGLALYGVDRVDGKVFALLAHGTSTVMLIVLGLIGVLVLPFVNEREEVLENSH</sequence>
<evidence type="ECO:0000256" key="3">
    <source>
        <dbReference type="ARBA" id="ARBA00022692"/>
    </source>
</evidence>
<evidence type="ECO:0000256" key="2">
    <source>
        <dbReference type="ARBA" id="ARBA00022475"/>
    </source>
</evidence>
<keyword evidence="5 6" id="KW-0472">Membrane</keyword>
<dbReference type="AlphaFoldDB" id="A0A5K7SDL1"/>
<dbReference type="RefSeq" id="WP_318347597.1">
    <property type="nucleotide sequence ID" value="NZ_AP018694.1"/>
</dbReference>
<dbReference type="PANTHER" id="PTHR39087:SF2">
    <property type="entry name" value="UPF0104 MEMBRANE PROTEIN MJ1595"/>
    <property type="match status" value="1"/>
</dbReference>
<evidence type="ECO:0000256" key="1">
    <source>
        <dbReference type="ARBA" id="ARBA00004651"/>
    </source>
</evidence>
<evidence type="ECO:0000256" key="5">
    <source>
        <dbReference type="ARBA" id="ARBA00023136"/>
    </source>
</evidence>
<feature type="transmembrane region" description="Helical" evidence="6">
    <location>
        <begin position="252"/>
        <end position="276"/>
    </location>
</feature>
<feature type="transmembrane region" description="Helical" evidence="6">
    <location>
        <begin position="297"/>
        <end position="323"/>
    </location>
</feature>
<dbReference type="PANTHER" id="PTHR39087">
    <property type="entry name" value="UPF0104 MEMBRANE PROTEIN MJ1595"/>
    <property type="match status" value="1"/>
</dbReference>
<proteinExistence type="predicted"/>
<dbReference type="Proteomes" id="UP001193389">
    <property type="component" value="Chromosome"/>
</dbReference>
<feature type="transmembrane region" description="Helical" evidence="6">
    <location>
        <begin position="38"/>
        <end position="58"/>
    </location>
</feature>
<feature type="transmembrane region" description="Helical" evidence="6">
    <location>
        <begin position="221"/>
        <end position="240"/>
    </location>
</feature>
<dbReference type="InterPro" id="IPR022791">
    <property type="entry name" value="L-PG_synthase/AglD"/>
</dbReference>
<keyword evidence="2" id="KW-1003">Cell membrane</keyword>
<keyword evidence="8" id="KW-1185">Reference proteome</keyword>
<dbReference type="EMBL" id="AP018694">
    <property type="protein sequence ID" value="BBE19344.1"/>
    <property type="molecule type" value="Genomic_DNA"/>
</dbReference>
<accession>A0A5K7SDL1</accession>
<dbReference type="GO" id="GO:0005886">
    <property type="term" value="C:plasma membrane"/>
    <property type="evidence" value="ECO:0007669"/>
    <property type="project" value="UniProtKB-SubCell"/>
</dbReference>
<comment type="subcellular location">
    <subcellularLocation>
        <location evidence="1">Cell membrane</location>
        <topology evidence="1">Multi-pass membrane protein</topology>
    </subcellularLocation>
</comment>
<protein>
    <submittedName>
        <fullName evidence="7">Dolichol-P-glucose synthetase</fullName>
    </submittedName>
</protein>
<keyword evidence="4 6" id="KW-1133">Transmembrane helix</keyword>
<dbReference type="KEGG" id="anf:AQPE_3529"/>
<feature type="transmembrane region" description="Helical" evidence="6">
    <location>
        <begin position="166"/>
        <end position="185"/>
    </location>
</feature>
<name>A0A5K7SDL1_9BACT</name>
<evidence type="ECO:0000256" key="6">
    <source>
        <dbReference type="SAM" id="Phobius"/>
    </source>
</evidence>
<feature type="transmembrane region" description="Helical" evidence="6">
    <location>
        <begin position="6"/>
        <end position="26"/>
    </location>
</feature>
<organism evidence="7 8">
    <name type="scientific">Aquipluma nitroreducens</name>
    <dbReference type="NCBI Taxonomy" id="2010828"/>
    <lineage>
        <taxon>Bacteria</taxon>
        <taxon>Pseudomonadati</taxon>
        <taxon>Bacteroidota</taxon>
        <taxon>Bacteroidia</taxon>
        <taxon>Marinilabiliales</taxon>
        <taxon>Prolixibacteraceae</taxon>
        <taxon>Aquipluma</taxon>
    </lineage>
</organism>
<reference evidence="7" key="1">
    <citation type="journal article" date="2020" name="Int. J. Syst. Evol. Microbiol.">
        <title>Aquipluma nitroreducens gen. nov. sp. nov., a novel facultatively anaerobic bacterium isolated from a freshwater lake.</title>
        <authorList>
            <person name="Watanabe M."/>
            <person name="Kojima H."/>
            <person name="Fukui M."/>
        </authorList>
    </citation>
    <scope>NUCLEOTIDE SEQUENCE</scope>
    <source>
        <strain evidence="7">MeG22</strain>
    </source>
</reference>
<evidence type="ECO:0000313" key="8">
    <source>
        <dbReference type="Proteomes" id="UP001193389"/>
    </source>
</evidence>